<gene>
    <name evidence="3" type="ORF">HU200_008647</name>
</gene>
<accession>A0A835FMP0</accession>
<dbReference type="Gramene" id="Dexi1A01G0022310.1">
    <property type="protein sequence ID" value="Dexi1A01G0022310.1:cds"/>
    <property type="gene ID" value="Dexi1A01G0022310"/>
</dbReference>
<evidence type="ECO:0000256" key="1">
    <source>
        <dbReference type="SAM" id="Phobius"/>
    </source>
</evidence>
<dbReference type="GO" id="GO:0005524">
    <property type="term" value="F:ATP binding"/>
    <property type="evidence" value="ECO:0007669"/>
    <property type="project" value="InterPro"/>
</dbReference>
<dbReference type="GO" id="GO:0004672">
    <property type="term" value="F:protein kinase activity"/>
    <property type="evidence" value="ECO:0007669"/>
    <property type="project" value="InterPro"/>
</dbReference>
<dbReference type="InterPro" id="IPR001245">
    <property type="entry name" value="Ser-Thr/Tyr_kinase_cat_dom"/>
</dbReference>
<evidence type="ECO:0000313" key="4">
    <source>
        <dbReference type="Proteomes" id="UP000636709"/>
    </source>
</evidence>
<evidence type="ECO:0000259" key="2">
    <source>
        <dbReference type="PROSITE" id="PS50011"/>
    </source>
</evidence>
<proteinExistence type="predicted"/>
<dbReference type="Pfam" id="PF07714">
    <property type="entry name" value="PK_Tyr_Ser-Thr"/>
    <property type="match status" value="1"/>
</dbReference>
<protein>
    <recommendedName>
        <fullName evidence="2">Protein kinase domain-containing protein</fullName>
    </recommendedName>
</protein>
<keyword evidence="1" id="KW-0472">Membrane</keyword>
<dbReference type="InterPro" id="IPR052451">
    <property type="entry name" value="Ser/Thr_kinase-like"/>
</dbReference>
<dbReference type="PANTHER" id="PTHR48008">
    <property type="entry name" value="LEUCINE-RICH REPEAT RECEPTOR-LIKE PROTEIN KINASE IMK3-RELATED"/>
    <property type="match status" value="1"/>
</dbReference>
<evidence type="ECO:0000313" key="3">
    <source>
        <dbReference type="EMBL" id="KAF8765499.1"/>
    </source>
</evidence>
<dbReference type="SUPFAM" id="SSF56112">
    <property type="entry name" value="Protein kinase-like (PK-like)"/>
    <property type="match status" value="1"/>
</dbReference>
<comment type="caution">
    <text evidence="3">The sequence shown here is derived from an EMBL/GenBank/DDBJ whole genome shotgun (WGS) entry which is preliminary data.</text>
</comment>
<dbReference type="PROSITE" id="PS50011">
    <property type="entry name" value="PROTEIN_KINASE_DOM"/>
    <property type="match status" value="1"/>
</dbReference>
<reference evidence="3" key="1">
    <citation type="submission" date="2020-07" db="EMBL/GenBank/DDBJ databases">
        <title>Genome sequence and genetic diversity analysis of an under-domesticated orphan crop, white fonio (Digitaria exilis).</title>
        <authorList>
            <person name="Bennetzen J.L."/>
            <person name="Chen S."/>
            <person name="Ma X."/>
            <person name="Wang X."/>
            <person name="Yssel A.E.J."/>
            <person name="Chaluvadi S.R."/>
            <person name="Johnson M."/>
            <person name="Gangashetty P."/>
            <person name="Hamidou F."/>
            <person name="Sanogo M.D."/>
            <person name="Zwaenepoel A."/>
            <person name="Wallace J."/>
            <person name="Van De Peer Y."/>
            <person name="Van Deynze A."/>
        </authorList>
    </citation>
    <scope>NUCLEOTIDE SEQUENCE</scope>
    <source>
        <tissue evidence="3">Leaves</tissue>
    </source>
</reference>
<sequence length="421" mass="45580">MEMAGAAEGDTPSQEPVRKGRSNTILLPIVGILFAYLLYRFLRPRLRGLRLDRYLPSWARLPGWLRRRTSGGGRTSTALLPYFAPIADRLGALPYLGPFAERLGVGPQGGYGGHGCGGGAQALVKFPGGEALSVAAILEAPGEVVAKSAHSTLYRAAVRAGEAAVLLRFVRPACAVGADEAYAAAGRIGAVSHPNLVPLRAVYVGPRGEKLLVHPFYAAGSLHRFLQEGIAESQRWNIVCSLSLGIAKGLDHLHTGLEKPMVHGNLKTSNILLDANYECRVSDYGLYLLLNPGAAQEMLEASAAQGYKAPELIKMRDATRESDIYSLGVVLLEMLAQKEHTDDDGRPNPRDILLPASFKNLVLERKISEAFSSDLARHCRRSGKEKSLNAYFELATACCSPSPSLRPNTKHILKRLEEIAR</sequence>
<keyword evidence="1" id="KW-0812">Transmembrane</keyword>
<dbReference type="EMBL" id="JACEFO010000572">
    <property type="protein sequence ID" value="KAF8765499.1"/>
    <property type="molecule type" value="Genomic_DNA"/>
</dbReference>
<dbReference type="Proteomes" id="UP000636709">
    <property type="component" value="Unassembled WGS sequence"/>
</dbReference>
<feature type="transmembrane region" description="Helical" evidence="1">
    <location>
        <begin position="25"/>
        <end position="42"/>
    </location>
</feature>
<dbReference type="Gene3D" id="1.10.510.10">
    <property type="entry name" value="Transferase(Phosphotransferase) domain 1"/>
    <property type="match status" value="1"/>
</dbReference>
<organism evidence="3 4">
    <name type="scientific">Digitaria exilis</name>
    <dbReference type="NCBI Taxonomy" id="1010633"/>
    <lineage>
        <taxon>Eukaryota</taxon>
        <taxon>Viridiplantae</taxon>
        <taxon>Streptophyta</taxon>
        <taxon>Embryophyta</taxon>
        <taxon>Tracheophyta</taxon>
        <taxon>Spermatophyta</taxon>
        <taxon>Magnoliopsida</taxon>
        <taxon>Liliopsida</taxon>
        <taxon>Poales</taxon>
        <taxon>Poaceae</taxon>
        <taxon>PACMAD clade</taxon>
        <taxon>Panicoideae</taxon>
        <taxon>Panicodae</taxon>
        <taxon>Paniceae</taxon>
        <taxon>Anthephorinae</taxon>
        <taxon>Digitaria</taxon>
    </lineage>
</organism>
<dbReference type="PANTHER" id="PTHR48008:SF10">
    <property type="entry name" value="OS02G0655800 PROTEIN"/>
    <property type="match status" value="1"/>
</dbReference>
<keyword evidence="1" id="KW-1133">Transmembrane helix</keyword>
<dbReference type="InterPro" id="IPR000719">
    <property type="entry name" value="Prot_kinase_dom"/>
</dbReference>
<keyword evidence="4" id="KW-1185">Reference proteome</keyword>
<feature type="domain" description="Protein kinase" evidence="2">
    <location>
        <begin position="139"/>
        <end position="419"/>
    </location>
</feature>
<dbReference type="OrthoDB" id="4062651at2759"/>
<dbReference type="AlphaFoldDB" id="A0A835FMP0"/>
<dbReference type="InterPro" id="IPR011009">
    <property type="entry name" value="Kinase-like_dom_sf"/>
</dbReference>
<name>A0A835FMP0_9POAL</name>